<dbReference type="PROSITE" id="PS51462">
    <property type="entry name" value="NUDIX"/>
    <property type="match status" value="1"/>
</dbReference>
<dbReference type="GO" id="GO:0005829">
    <property type="term" value="C:cytosol"/>
    <property type="evidence" value="ECO:0007669"/>
    <property type="project" value="TreeGrafter"/>
</dbReference>
<comment type="caution">
    <text evidence="4">The sequence shown here is derived from an EMBL/GenBank/DDBJ whole genome shotgun (WGS) entry which is preliminary data.</text>
</comment>
<evidence type="ECO:0000313" key="5">
    <source>
        <dbReference type="Proteomes" id="UP000260649"/>
    </source>
</evidence>
<reference evidence="4 5" key="1">
    <citation type="submission" date="2018-07" db="EMBL/GenBank/DDBJ databases">
        <title>GABA Modulating Bacteria of the Human Gut Microbiota.</title>
        <authorList>
            <person name="Strandwitz P."/>
            <person name="Kim K.H."/>
            <person name="Terekhova D."/>
            <person name="Liu J.K."/>
            <person name="Sharma A."/>
            <person name="Levering J."/>
            <person name="Mcdonald D."/>
            <person name="Dietrich D."/>
            <person name="Ramadhar T.R."/>
            <person name="Lekbua A."/>
            <person name="Mroue N."/>
            <person name="Liston C."/>
            <person name="Stewart E.J."/>
            <person name="Dubin M.J."/>
            <person name="Zengler K."/>
            <person name="Knight R."/>
            <person name="Gilbert J.A."/>
            <person name="Clardy J."/>
            <person name="Lewis K."/>
        </authorList>
    </citation>
    <scope>NUCLEOTIDE SEQUENCE [LARGE SCALE GENOMIC DNA]</scope>
    <source>
        <strain evidence="4 5">KLE1738</strain>
    </source>
</reference>
<evidence type="ECO:0000259" key="3">
    <source>
        <dbReference type="PROSITE" id="PS51462"/>
    </source>
</evidence>
<dbReference type="GO" id="GO:0006753">
    <property type="term" value="P:nucleoside phosphate metabolic process"/>
    <property type="evidence" value="ECO:0007669"/>
    <property type="project" value="TreeGrafter"/>
</dbReference>
<dbReference type="OrthoDB" id="9806150at2"/>
<organism evidence="4 5">
    <name type="scientific">Evtepia gabavorous</name>
    <dbReference type="NCBI Taxonomy" id="2211183"/>
    <lineage>
        <taxon>Bacteria</taxon>
        <taxon>Bacillati</taxon>
        <taxon>Bacillota</taxon>
        <taxon>Clostridia</taxon>
        <taxon>Eubacteriales</taxon>
        <taxon>Evtepia</taxon>
    </lineage>
</organism>
<dbReference type="Proteomes" id="UP000260649">
    <property type="component" value="Unassembled WGS sequence"/>
</dbReference>
<feature type="domain" description="Nudix hydrolase" evidence="3">
    <location>
        <begin position="40"/>
        <end position="168"/>
    </location>
</feature>
<dbReference type="EMBL" id="QQRQ01000001">
    <property type="protein sequence ID" value="RFT07601.1"/>
    <property type="molecule type" value="Genomic_DNA"/>
</dbReference>
<evidence type="ECO:0000313" key="4">
    <source>
        <dbReference type="EMBL" id="RFT07601.1"/>
    </source>
</evidence>
<protein>
    <submittedName>
        <fullName evidence="4">NUDIX hydrolase</fullName>
    </submittedName>
</protein>
<dbReference type="GO" id="GO:0016787">
    <property type="term" value="F:hydrolase activity"/>
    <property type="evidence" value="ECO:0007669"/>
    <property type="project" value="UniProtKB-KW"/>
</dbReference>
<keyword evidence="2 4" id="KW-0378">Hydrolase</keyword>
<dbReference type="AlphaFoldDB" id="A0A3E2B6P3"/>
<gene>
    <name evidence="4" type="ORF">DV520_00195</name>
</gene>
<dbReference type="SUPFAM" id="SSF55811">
    <property type="entry name" value="Nudix"/>
    <property type="match status" value="1"/>
</dbReference>
<accession>A0A3E2B6P3</accession>
<dbReference type="PANTHER" id="PTHR11839:SF18">
    <property type="entry name" value="NUDIX HYDROLASE DOMAIN-CONTAINING PROTEIN"/>
    <property type="match status" value="1"/>
</dbReference>
<dbReference type="Pfam" id="PF00293">
    <property type="entry name" value="NUDIX"/>
    <property type="match status" value="1"/>
</dbReference>
<keyword evidence="5" id="KW-1185">Reference proteome</keyword>
<comment type="cofactor">
    <cofactor evidence="1">
        <name>Mg(2+)</name>
        <dbReference type="ChEBI" id="CHEBI:18420"/>
    </cofactor>
</comment>
<dbReference type="CDD" id="cd03424">
    <property type="entry name" value="NUDIX_ADPRase_Nudt5_UGPPase_Nudt14"/>
    <property type="match status" value="1"/>
</dbReference>
<dbReference type="GeneID" id="97994152"/>
<dbReference type="RefSeq" id="WP_021920574.1">
    <property type="nucleotide sequence ID" value="NZ_CAKXKJ010000003.1"/>
</dbReference>
<evidence type="ECO:0000256" key="2">
    <source>
        <dbReference type="ARBA" id="ARBA00022801"/>
    </source>
</evidence>
<name>A0A3E2B6P3_9FIRM</name>
<dbReference type="InterPro" id="IPR000086">
    <property type="entry name" value="NUDIX_hydrolase_dom"/>
</dbReference>
<sequence>MELKEEMVSQQTVYEGIIVNVRRDKARLLDGRIANREVVEHPGGVAVFAMDGQGRVALVRQFRYPLGEVTLELPAGKLEPGEDPRASGLRELAEETGLTPGTFLPLGSIASSPGILAERIHLFFARDLVQGEARPDDGEFVETLWVPYQDLLDMARRGEIQDGKTLAGILKASFLLEAPQT</sequence>
<dbReference type="Gene3D" id="3.90.79.10">
    <property type="entry name" value="Nucleoside Triphosphate Pyrophosphohydrolase"/>
    <property type="match status" value="1"/>
</dbReference>
<dbReference type="GO" id="GO:0019693">
    <property type="term" value="P:ribose phosphate metabolic process"/>
    <property type="evidence" value="ECO:0007669"/>
    <property type="project" value="TreeGrafter"/>
</dbReference>
<evidence type="ECO:0000256" key="1">
    <source>
        <dbReference type="ARBA" id="ARBA00001946"/>
    </source>
</evidence>
<dbReference type="PANTHER" id="PTHR11839">
    <property type="entry name" value="UDP/ADP-SUGAR PYROPHOSPHATASE"/>
    <property type="match status" value="1"/>
</dbReference>
<dbReference type="InterPro" id="IPR015797">
    <property type="entry name" value="NUDIX_hydrolase-like_dom_sf"/>
</dbReference>
<proteinExistence type="predicted"/>